<keyword evidence="13" id="KW-0645">Protease</keyword>
<dbReference type="SMART" id="SM01086">
    <property type="entry name" value="ClpB_D2-small"/>
    <property type="match status" value="1"/>
</dbReference>
<dbReference type="GO" id="GO:0005737">
    <property type="term" value="C:cytoplasm"/>
    <property type="evidence" value="ECO:0007669"/>
    <property type="project" value="UniProtKB-SubCell"/>
</dbReference>
<dbReference type="Pfam" id="PF07724">
    <property type="entry name" value="AAA_2"/>
    <property type="match status" value="1"/>
</dbReference>
<dbReference type="SUPFAM" id="SSF52540">
    <property type="entry name" value="P-loop containing nucleoside triphosphate hydrolases"/>
    <property type="match status" value="2"/>
</dbReference>
<dbReference type="FunFam" id="3.40.50.300:FF:000010">
    <property type="entry name" value="Chaperone clpB 1, putative"/>
    <property type="match status" value="1"/>
</dbReference>
<evidence type="ECO:0000256" key="2">
    <source>
        <dbReference type="ARBA" id="ARBA00017574"/>
    </source>
</evidence>
<dbReference type="PANTHER" id="PTHR11638">
    <property type="entry name" value="ATP-DEPENDENT CLP PROTEASE"/>
    <property type="match status" value="1"/>
</dbReference>
<evidence type="ECO:0000256" key="4">
    <source>
        <dbReference type="ARBA" id="ARBA00022741"/>
    </source>
</evidence>
<comment type="caution">
    <text evidence="13">The sequence shown here is derived from an EMBL/GenBank/DDBJ whole genome shotgun (WGS) entry which is preliminary data.</text>
</comment>
<dbReference type="InterPro" id="IPR019489">
    <property type="entry name" value="Clp_ATPase_C"/>
</dbReference>
<dbReference type="InterPro" id="IPR027417">
    <property type="entry name" value="P-loop_NTPase"/>
</dbReference>
<dbReference type="RefSeq" id="WP_148899683.1">
    <property type="nucleotide sequence ID" value="NZ_VNHY01000004.1"/>
</dbReference>
<comment type="subcellular location">
    <subcellularLocation>
        <location evidence="11">Cytoplasm</location>
    </subcellularLocation>
</comment>
<comment type="similarity">
    <text evidence="1 10">Belongs to the ClpA/ClpB family.</text>
</comment>
<dbReference type="Gene3D" id="3.40.50.300">
    <property type="entry name" value="P-loop containing nucleotide triphosphate hydrolases"/>
    <property type="match status" value="3"/>
</dbReference>
<proteinExistence type="inferred from homology"/>
<dbReference type="NCBIfam" id="TIGR03346">
    <property type="entry name" value="chaperone_ClpB"/>
    <property type="match status" value="1"/>
</dbReference>
<dbReference type="InterPro" id="IPR018368">
    <property type="entry name" value="ClpA/B_CS1"/>
</dbReference>
<evidence type="ECO:0000313" key="13">
    <source>
        <dbReference type="EMBL" id="TYP92122.1"/>
    </source>
</evidence>
<keyword evidence="11" id="KW-0346">Stress response</keyword>
<evidence type="ECO:0000256" key="10">
    <source>
        <dbReference type="RuleBase" id="RU004432"/>
    </source>
</evidence>
<dbReference type="GO" id="GO:0016887">
    <property type="term" value="F:ATP hydrolysis activity"/>
    <property type="evidence" value="ECO:0007669"/>
    <property type="project" value="InterPro"/>
</dbReference>
<dbReference type="PANTHER" id="PTHR11638:SF18">
    <property type="entry name" value="HEAT SHOCK PROTEIN 104"/>
    <property type="match status" value="1"/>
</dbReference>
<dbReference type="Proteomes" id="UP000324595">
    <property type="component" value="Unassembled WGS sequence"/>
</dbReference>
<dbReference type="FunFam" id="3.40.50.300:FF:000025">
    <property type="entry name" value="ATP-dependent Clp protease subunit"/>
    <property type="match status" value="1"/>
</dbReference>
<evidence type="ECO:0000256" key="3">
    <source>
        <dbReference type="ARBA" id="ARBA00022737"/>
    </source>
</evidence>
<dbReference type="OrthoDB" id="9803641at2"/>
<dbReference type="GO" id="GO:0005524">
    <property type="term" value="F:ATP binding"/>
    <property type="evidence" value="ECO:0007669"/>
    <property type="project" value="UniProtKB-UniRule"/>
</dbReference>
<comment type="subunit">
    <text evidence="8">Homohexamer. The oligomerization is ATP-dependent.</text>
</comment>
<evidence type="ECO:0000256" key="11">
    <source>
        <dbReference type="RuleBase" id="RU362034"/>
    </source>
</evidence>
<dbReference type="InterPro" id="IPR001270">
    <property type="entry name" value="ClpA/B"/>
</dbReference>
<dbReference type="GO" id="GO:0042026">
    <property type="term" value="P:protein refolding"/>
    <property type="evidence" value="ECO:0007669"/>
    <property type="project" value="UniProtKB-UniRule"/>
</dbReference>
<dbReference type="Pfam" id="PF02861">
    <property type="entry name" value="Clp_N"/>
    <property type="match status" value="1"/>
</dbReference>
<dbReference type="InterPro" id="IPR028299">
    <property type="entry name" value="ClpA/B_CS2"/>
</dbReference>
<comment type="subunit">
    <text evidence="11">Homohexamer; The oligomerization is ATP-dependent.</text>
</comment>
<evidence type="ECO:0000256" key="5">
    <source>
        <dbReference type="ARBA" id="ARBA00022840"/>
    </source>
</evidence>
<protein>
    <recommendedName>
        <fullName evidence="2 11">Chaperone protein ClpB</fullName>
    </recommendedName>
</protein>
<keyword evidence="5 10" id="KW-0067">ATP-binding</keyword>
<evidence type="ECO:0000256" key="1">
    <source>
        <dbReference type="ARBA" id="ARBA00008675"/>
    </source>
</evidence>
<dbReference type="InterPro" id="IPR036628">
    <property type="entry name" value="Clp_N_dom_sf"/>
</dbReference>
<gene>
    <name evidence="11" type="primary">clpB</name>
    <name evidence="13" type="ORF">LX73_2372</name>
</gene>
<feature type="domain" description="Clp R" evidence="12">
    <location>
        <begin position="3"/>
        <end position="147"/>
    </location>
</feature>
<dbReference type="EMBL" id="VNHY01000004">
    <property type="protein sequence ID" value="TYP92122.1"/>
    <property type="molecule type" value="Genomic_DNA"/>
</dbReference>
<dbReference type="CDD" id="cd00009">
    <property type="entry name" value="AAA"/>
    <property type="match status" value="1"/>
</dbReference>
<dbReference type="InterPro" id="IPR003593">
    <property type="entry name" value="AAA+_ATPase"/>
</dbReference>
<keyword evidence="14" id="KW-1185">Reference proteome</keyword>
<keyword evidence="13" id="KW-0378">Hydrolase</keyword>
<reference evidence="13 14" key="1">
    <citation type="submission" date="2019-07" db="EMBL/GenBank/DDBJ databases">
        <title>Genomic Encyclopedia of Archaeal and Bacterial Type Strains, Phase II (KMG-II): from individual species to whole genera.</title>
        <authorList>
            <person name="Goeker M."/>
        </authorList>
    </citation>
    <scope>NUCLEOTIDE SEQUENCE [LARGE SCALE GENOMIC DNA]</scope>
    <source>
        <strain evidence="13 14">DSM 21935</strain>
    </source>
</reference>
<comment type="function">
    <text evidence="11">Part of a stress-induced multi-chaperone system, it is involved in the recovery of the cell from heat-induced damage, in cooperation with DnaK, DnaJ and GrpE.</text>
</comment>
<keyword evidence="4 10" id="KW-0547">Nucleotide-binding</keyword>
<dbReference type="GO" id="GO:0006508">
    <property type="term" value="P:proteolysis"/>
    <property type="evidence" value="ECO:0007669"/>
    <property type="project" value="UniProtKB-KW"/>
</dbReference>
<keyword evidence="3 9" id="KW-0677">Repeat</keyword>
<evidence type="ECO:0000259" key="12">
    <source>
        <dbReference type="PROSITE" id="PS51903"/>
    </source>
</evidence>
<dbReference type="PROSITE" id="PS00871">
    <property type="entry name" value="CLPAB_2"/>
    <property type="match status" value="1"/>
</dbReference>
<evidence type="ECO:0000256" key="9">
    <source>
        <dbReference type="PROSITE-ProRule" id="PRU01251"/>
    </source>
</evidence>
<dbReference type="SMART" id="SM00382">
    <property type="entry name" value="AAA"/>
    <property type="match status" value="2"/>
</dbReference>
<dbReference type="PRINTS" id="PR00300">
    <property type="entry name" value="CLPPROTEASEA"/>
</dbReference>
<keyword evidence="6 11" id="KW-0175">Coiled coil</keyword>
<feature type="coiled-coil region" evidence="11">
    <location>
        <begin position="399"/>
        <end position="531"/>
    </location>
</feature>
<dbReference type="Pfam" id="PF00004">
    <property type="entry name" value="AAA"/>
    <property type="match status" value="1"/>
</dbReference>
<dbReference type="InterPro" id="IPR003959">
    <property type="entry name" value="ATPase_AAA_core"/>
</dbReference>
<dbReference type="GO" id="GO:0034605">
    <property type="term" value="P:cellular response to heat"/>
    <property type="evidence" value="ECO:0007669"/>
    <property type="project" value="TreeGrafter"/>
</dbReference>
<dbReference type="InterPro" id="IPR017730">
    <property type="entry name" value="Chaperonin_ClpB"/>
</dbReference>
<evidence type="ECO:0000256" key="7">
    <source>
        <dbReference type="ARBA" id="ARBA00023186"/>
    </source>
</evidence>
<evidence type="ECO:0000313" key="14">
    <source>
        <dbReference type="Proteomes" id="UP000324595"/>
    </source>
</evidence>
<dbReference type="GO" id="GO:0008233">
    <property type="term" value="F:peptidase activity"/>
    <property type="evidence" value="ECO:0007669"/>
    <property type="project" value="UniProtKB-KW"/>
</dbReference>
<keyword evidence="7 10" id="KW-0143">Chaperone</keyword>
<dbReference type="PROSITE" id="PS00870">
    <property type="entry name" value="CLPAB_1"/>
    <property type="match status" value="1"/>
</dbReference>
<accession>A0A5D3YK64</accession>
<evidence type="ECO:0000256" key="8">
    <source>
        <dbReference type="ARBA" id="ARBA00026057"/>
    </source>
</evidence>
<sequence>MNLDKLTLKAQEAVQSAVDLASSNNNQAVSPTHLLMAFLSDSENVINTILNKLGVRTPQLKTELEHRIDKLPVVKGASVSGQYLSNDSKEVFDNAQQSADNLGDEYISSEHVLIGMLESKSAAGSLLQENGVKKNDVLKVLEDVRGSQKVDDPNAESRYNALKKYGRDLNEQAEKNKLDPVIGRDQEIRRIMQILSRRTKNNPVLIGEAGVGKTAIAEGLALRINKGDVPESLKSKRIVALDMGALMAGTKFRGEFEERLKAIVNEVQESEGEIILFIDEIHTLVGAGATEGAMDAANILKPSLARGELHAIGATTLDEYRKHIEKDRALERRMQKILINEPSVEDTVSILRGLQERYELHHGVEIRDEALVAAAELSHRYISERFLPDKAIDLIDEAASRLRLEIDSMPEELDQVERQIRQLEIEREGLKRDQNEEKIKNIEKELADLEEKRSTMRNQWDTERDLIKKTRDLKKAVETTRNEAEKAEREGKYEKVAELRYGTINQLENDLEETQEKLEEVQEGRAMLKEEVEYEDIADIVSRWTGIPVRKMLQSEREKLVHLEEELHKRVVGQDPAVETVSNAVRRSRAGLQDAQRPIGSFFFLGSTGVGKTELARSLANFLFNDEDAMVRIDMSEYMERHSVSRLVGAPPGYVGHDEGGQLTEAVRRKPYSVILLDEIEKAHPDVFNMLLQVLDEGRLTDNKGVTVDFTNTIIIMTSNIGSHLISDKIEETGGEFTDEVYSKLQDKLMDQLKKQIRPEFLNRVDDVIVFHPLEQEHIREIVDIQLRRVHKMLDKKDMKLSVSDNVKDWLAERGYDPVYGARPLKRLIQTKIIDQLATKLLKHEEEGEISFEATISEDGESIEFAEAYEDAEAVVD</sequence>
<dbReference type="FunFam" id="3.40.50.300:FF:000120">
    <property type="entry name" value="ATP-dependent chaperone ClpB"/>
    <property type="match status" value="1"/>
</dbReference>
<name>A0A5D3YK64_9BACT</name>
<dbReference type="InterPro" id="IPR004176">
    <property type="entry name" value="Clp_R_N"/>
</dbReference>
<dbReference type="AlphaFoldDB" id="A0A5D3YK64"/>
<organism evidence="13 14">
    <name type="scientific">Fodinibius salinus</name>
    <dbReference type="NCBI Taxonomy" id="860790"/>
    <lineage>
        <taxon>Bacteria</taxon>
        <taxon>Pseudomonadati</taxon>
        <taxon>Balneolota</taxon>
        <taxon>Balneolia</taxon>
        <taxon>Balneolales</taxon>
        <taxon>Balneolaceae</taxon>
        <taxon>Fodinibius</taxon>
    </lineage>
</organism>
<dbReference type="InterPro" id="IPR050130">
    <property type="entry name" value="ClpA_ClpB"/>
</dbReference>
<dbReference type="PROSITE" id="PS51903">
    <property type="entry name" value="CLP_R"/>
    <property type="match status" value="1"/>
</dbReference>
<dbReference type="Gene3D" id="1.10.1780.10">
    <property type="entry name" value="Clp, N-terminal domain"/>
    <property type="match status" value="1"/>
</dbReference>
<dbReference type="SUPFAM" id="SSF81923">
    <property type="entry name" value="Double Clp-N motif"/>
    <property type="match status" value="1"/>
</dbReference>
<dbReference type="Gene3D" id="1.10.8.60">
    <property type="match status" value="1"/>
</dbReference>
<dbReference type="Pfam" id="PF10431">
    <property type="entry name" value="ClpB_D2-small"/>
    <property type="match status" value="1"/>
</dbReference>
<dbReference type="InterPro" id="IPR041546">
    <property type="entry name" value="ClpA/ClpB_AAA_lid"/>
</dbReference>
<dbReference type="CDD" id="cd19499">
    <property type="entry name" value="RecA-like_ClpB_Hsp104-like"/>
    <property type="match status" value="1"/>
</dbReference>
<evidence type="ECO:0000256" key="6">
    <source>
        <dbReference type="ARBA" id="ARBA00023054"/>
    </source>
</evidence>
<dbReference type="Pfam" id="PF17871">
    <property type="entry name" value="AAA_lid_9"/>
    <property type="match status" value="1"/>
</dbReference>
<keyword evidence="11" id="KW-0963">Cytoplasm</keyword>